<sequence>MGVVKQNPQDIISAYSHRAGRPPAAFESDVAKKRVVDL</sequence>
<evidence type="ECO:0000313" key="2">
    <source>
        <dbReference type="Proteomes" id="UP000663722"/>
    </source>
</evidence>
<dbReference type="KEGG" id="dmm:dnm_064400"/>
<accession>A0A975BR89</accession>
<evidence type="ECO:0000313" key="1">
    <source>
        <dbReference type="EMBL" id="QTA90379.1"/>
    </source>
</evidence>
<organism evidence="1 2">
    <name type="scientific">Desulfonema magnum</name>
    <dbReference type="NCBI Taxonomy" id="45655"/>
    <lineage>
        <taxon>Bacteria</taxon>
        <taxon>Pseudomonadati</taxon>
        <taxon>Thermodesulfobacteriota</taxon>
        <taxon>Desulfobacteria</taxon>
        <taxon>Desulfobacterales</taxon>
        <taxon>Desulfococcaceae</taxon>
        <taxon>Desulfonema</taxon>
    </lineage>
</organism>
<protein>
    <submittedName>
        <fullName evidence="1">Uncharacterized protein</fullName>
    </submittedName>
</protein>
<dbReference type="AlphaFoldDB" id="A0A975BR89"/>
<proteinExistence type="predicted"/>
<dbReference type="EMBL" id="CP061800">
    <property type="protein sequence ID" value="QTA90379.1"/>
    <property type="molecule type" value="Genomic_DNA"/>
</dbReference>
<reference evidence="1" key="1">
    <citation type="journal article" date="2021" name="Microb. Physiol.">
        <title>Proteogenomic Insights into the Physiology of Marine, Sulfate-Reducing, Filamentous Desulfonema limicola and Desulfonema magnum.</title>
        <authorList>
            <person name="Schnaars V."/>
            <person name="Wohlbrand L."/>
            <person name="Scheve S."/>
            <person name="Hinrichs C."/>
            <person name="Reinhardt R."/>
            <person name="Rabus R."/>
        </authorList>
    </citation>
    <scope>NUCLEOTIDE SEQUENCE</scope>
    <source>
        <strain evidence="1">4be13</strain>
    </source>
</reference>
<gene>
    <name evidence="1" type="ORF">dnm_064400</name>
</gene>
<dbReference type="Proteomes" id="UP000663722">
    <property type="component" value="Chromosome"/>
</dbReference>
<keyword evidence="2" id="KW-1185">Reference proteome</keyword>
<name>A0A975BR89_9BACT</name>